<dbReference type="InterPro" id="IPR045156">
    <property type="entry name" value="Vac8"/>
</dbReference>
<dbReference type="AlphaFoldDB" id="A0A672ZSL6"/>
<dbReference type="Pfam" id="PF00514">
    <property type="entry name" value="Arm"/>
    <property type="match status" value="2"/>
</dbReference>
<keyword evidence="4" id="KW-0677">Repeat</keyword>
<dbReference type="Proteomes" id="UP000472271">
    <property type="component" value="Chromosome 22"/>
</dbReference>
<evidence type="ECO:0000256" key="6">
    <source>
        <dbReference type="ARBA" id="ARBA00023288"/>
    </source>
</evidence>
<accession>A0A672ZSL6</accession>
<organism evidence="9 10">
    <name type="scientific">Sphaeramia orbicularis</name>
    <name type="common">orbiculate cardinalfish</name>
    <dbReference type="NCBI Taxonomy" id="375764"/>
    <lineage>
        <taxon>Eukaryota</taxon>
        <taxon>Metazoa</taxon>
        <taxon>Chordata</taxon>
        <taxon>Craniata</taxon>
        <taxon>Vertebrata</taxon>
        <taxon>Euteleostomi</taxon>
        <taxon>Actinopterygii</taxon>
        <taxon>Neopterygii</taxon>
        <taxon>Teleostei</taxon>
        <taxon>Neoteleostei</taxon>
        <taxon>Acanthomorphata</taxon>
        <taxon>Gobiaria</taxon>
        <taxon>Kurtiformes</taxon>
        <taxon>Apogonoidei</taxon>
        <taxon>Apogonidae</taxon>
        <taxon>Apogoninae</taxon>
        <taxon>Sphaeramia</taxon>
    </lineage>
</organism>
<reference evidence="9" key="3">
    <citation type="submission" date="2025-09" db="UniProtKB">
        <authorList>
            <consortium name="Ensembl"/>
        </authorList>
    </citation>
    <scope>IDENTIFICATION</scope>
</reference>
<evidence type="ECO:0000256" key="5">
    <source>
        <dbReference type="ARBA" id="ARBA00023136"/>
    </source>
</evidence>
<dbReference type="SMART" id="SM00185">
    <property type="entry name" value="ARM"/>
    <property type="match status" value="3"/>
</dbReference>
<evidence type="ECO:0000256" key="8">
    <source>
        <dbReference type="PROSITE-ProRule" id="PRU00259"/>
    </source>
</evidence>
<dbReference type="InterPro" id="IPR000225">
    <property type="entry name" value="Armadillo"/>
</dbReference>
<evidence type="ECO:0000256" key="7">
    <source>
        <dbReference type="ARBA" id="ARBA00026209"/>
    </source>
</evidence>
<name>A0A672ZSL6_9TELE</name>
<dbReference type="Ensembl" id="ENSSORT00005019861.1">
    <property type="protein sequence ID" value="ENSSORP00005019303.1"/>
    <property type="gene ID" value="ENSSORG00005009493.1"/>
</dbReference>
<dbReference type="GO" id="GO:0043495">
    <property type="term" value="F:protein-membrane adaptor activity"/>
    <property type="evidence" value="ECO:0007669"/>
    <property type="project" value="InterPro"/>
</dbReference>
<reference evidence="9" key="2">
    <citation type="submission" date="2025-08" db="UniProtKB">
        <authorList>
            <consortium name="Ensembl"/>
        </authorList>
    </citation>
    <scope>IDENTIFICATION</scope>
</reference>
<evidence type="ECO:0000256" key="4">
    <source>
        <dbReference type="ARBA" id="ARBA00022737"/>
    </source>
</evidence>
<dbReference type="InParanoid" id="A0A672ZSL6"/>
<dbReference type="Gene3D" id="1.25.10.10">
    <property type="entry name" value="Leucine-rich Repeat Variant"/>
    <property type="match status" value="2"/>
</dbReference>
<keyword evidence="6" id="KW-0449">Lipoprotein</keyword>
<dbReference type="SUPFAM" id="SSF48371">
    <property type="entry name" value="ARM repeat"/>
    <property type="match status" value="1"/>
</dbReference>
<reference evidence="9" key="1">
    <citation type="submission" date="2019-06" db="EMBL/GenBank/DDBJ databases">
        <authorList>
            <consortium name="Wellcome Sanger Institute Data Sharing"/>
        </authorList>
    </citation>
    <scope>NUCLEOTIDE SEQUENCE [LARGE SCALE GENOMIC DNA]</scope>
</reference>
<protein>
    <recommendedName>
        <fullName evidence="7">Vacuolar protein 8</fullName>
    </recommendedName>
</protein>
<evidence type="ECO:0000313" key="10">
    <source>
        <dbReference type="Proteomes" id="UP000472271"/>
    </source>
</evidence>
<sequence>MFECNMVVNRRQMEKQENFGVYCAVFLLSNVCVPVKSPLPDKFLEPVITLLFSPDVDVQKTISLSLVNLLAKNNVCKELVIEMGILMPIMELFQSDDHAAQCPSCACVAMLATSESNTDAVMVDGIKPLLALAKSYDPQVQQDATWALLHLTQSERSTKLLCQAGAIPVLVLLLQSSDSELQFYSCTTLCNIALVPELHPQLLRIGGRYLLKSLAVMESLCVPGLLLALFMTSLIVSFSDALRSYVSVTLTSEYISRLVDLFGQKASLLLSYSCASVINQLEMTGKILRAHYSNIFEYLLVFLKKEDVQFQQLGIATIFNLKKDGQFSALLKNSDLELQLQTVHVQTEETKRLLHMLQSWSPSSSN</sequence>
<feature type="repeat" description="ARM" evidence="8">
    <location>
        <begin position="165"/>
        <end position="207"/>
    </location>
</feature>
<comment type="similarity">
    <text evidence="2">Belongs to the beta-catenin family.</text>
</comment>
<dbReference type="PANTHER" id="PTHR47249">
    <property type="entry name" value="VACUOLAR PROTEIN 8"/>
    <property type="match status" value="1"/>
</dbReference>
<dbReference type="InterPro" id="IPR011989">
    <property type="entry name" value="ARM-like"/>
</dbReference>
<proteinExistence type="inferred from homology"/>
<keyword evidence="3" id="KW-0926">Vacuole</keyword>
<dbReference type="InterPro" id="IPR016024">
    <property type="entry name" value="ARM-type_fold"/>
</dbReference>
<dbReference type="PANTHER" id="PTHR47249:SF1">
    <property type="entry name" value="VACUOLAR PROTEIN 8"/>
    <property type="match status" value="1"/>
</dbReference>
<keyword evidence="5" id="KW-0472">Membrane</keyword>
<dbReference type="GO" id="GO:0005774">
    <property type="term" value="C:vacuolar membrane"/>
    <property type="evidence" value="ECO:0007669"/>
    <property type="project" value="UniProtKB-SubCell"/>
</dbReference>
<evidence type="ECO:0000256" key="3">
    <source>
        <dbReference type="ARBA" id="ARBA00022554"/>
    </source>
</evidence>
<evidence type="ECO:0000256" key="1">
    <source>
        <dbReference type="ARBA" id="ARBA00004592"/>
    </source>
</evidence>
<dbReference type="PROSITE" id="PS50176">
    <property type="entry name" value="ARM_REPEAT"/>
    <property type="match status" value="1"/>
</dbReference>
<evidence type="ECO:0000313" key="9">
    <source>
        <dbReference type="Ensembl" id="ENSSORP00005019303.1"/>
    </source>
</evidence>
<comment type="subcellular location">
    <subcellularLocation>
        <location evidence="1">Vacuole membrane</location>
        <topology evidence="1">Lipid-anchor</topology>
    </subcellularLocation>
</comment>
<keyword evidence="10" id="KW-1185">Reference proteome</keyword>
<evidence type="ECO:0000256" key="2">
    <source>
        <dbReference type="ARBA" id="ARBA00005462"/>
    </source>
</evidence>
<dbReference type="GO" id="GO:0071562">
    <property type="term" value="P:nucleus-vacuole junction assembly"/>
    <property type="evidence" value="ECO:0007669"/>
    <property type="project" value="InterPro"/>
</dbReference>